<accession>A0A2A9CT62</accession>
<name>A0A2A9CT62_9ACTN</name>
<dbReference type="InterPro" id="IPR032675">
    <property type="entry name" value="LRR_dom_sf"/>
</dbReference>
<dbReference type="AlphaFoldDB" id="A0A2A9CT62"/>
<proteinExistence type="predicted"/>
<evidence type="ECO:0008006" key="3">
    <source>
        <dbReference type="Google" id="ProtNLM"/>
    </source>
</evidence>
<dbReference type="SUPFAM" id="SSF52058">
    <property type="entry name" value="L domain-like"/>
    <property type="match status" value="1"/>
</dbReference>
<evidence type="ECO:0000313" key="2">
    <source>
        <dbReference type="Proteomes" id="UP000226079"/>
    </source>
</evidence>
<dbReference type="InterPro" id="IPR001611">
    <property type="entry name" value="Leu-rich_rpt"/>
</dbReference>
<dbReference type="PROSITE" id="PS51450">
    <property type="entry name" value="LRR"/>
    <property type="match status" value="1"/>
</dbReference>
<gene>
    <name evidence="1" type="ORF">ATK74_1918</name>
</gene>
<reference evidence="1 2" key="1">
    <citation type="submission" date="2017-10" db="EMBL/GenBank/DDBJ databases">
        <title>Sequencing the genomes of 1000 actinobacteria strains.</title>
        <authorList>
            <person name="Klenk H.-P."/>
        </authorList>
    </citation>
    <scope>NUCLEOTIDE SEQUENCE [LARGE SCALE GENOMIC DNA]</scope>
    <source>
        <strain evidence="1 2">DSM 15597</strain>
    </source>
</reference>
<organism evidence="1 2">
    <name type="scientific">Propionicimonas paludicola</name>
    <dbReference type="NCBI Taxonomy" id="185243"/>
    <lineage>
        <taxon>Bacteria</taxon>
        <taxon>Bacillati</taxon>
        <taxon>Actinomycetota</taxon>
        <taxon>Actinomycetes</taxon>
        <taxon>Propionibacteriales</taxon>
        <taxon>Nocardioidaceae</taxon>
        <taxon>Propionicimonas</taxon>
    </lineage>
</organism>
<evidence type="ECO:0000313" key="1">
    <source>
        <dbReference type="EMBL" id="PFG17351.1"/>
    </source>
</evidence>
<keyword evidence="2" id="KW-1185">Reference proteome</keyword>
<dbReference type="Proteomes" id="UP000226079">
    <property type="component" value="Unassembled WGS sequence"/>
</dbReference>
<dbReference type="EMBL" id="PDJC01000001">
    <property type="protein sequence ID" value="PFG17351.1"/>
    <property type="molecule type" value="Genomic_DNA"/>
</dbReference>
<protein>
    <recommendedName>
        <fullName evidence="3">Leucine rich repeat (LRR) protein</fullName>
    </recommendedName>
</protein>
<dbReference type="Gene3D" id="3.80.10.10">
    <property type="entry name" value="Ribonuclease Inhibitor"/>
    <property type="match status" value="1"/>
</dbReference>
<sequence length="390" mass="40776">MNQPFARKVNGNARENGQRRPLRAGIVALLSVVLTAGLSVAAPTAAQAASVQFADAKLATCVAQHLSLDPGTTSFDSSDLAAITSLDCKDKGIADLTGIEALTGLTSLDISGNKVTDLAALEQIDSLPLSGLAASGQEVDWRIKVGTYNDLPINPWFDGDVFGAKWTKGLTRKVPWLFKADKAGQYAIIAGAQDYDFDIYFTVTAYTIKSFSAPTPKITGTVAVGKTLTAKPGTWKPSTAVLSYQWFRSGKAISGATAQTYTLTKSDLGKKMTVKVTGKQNEYKTATVTSKATGKVKAGTIVAGKVTLNGKAQVGQVMTVATSAADWSPNSVALSYQWYRAGKAVKGAKSASYTLTAADVKKKVSVKVSGALGGYTTRVITLNAGVIAGL</sequence>
<comment type="caution">
    <text evidence="1">The sequence shown here is derived from an EMBL/GenBank/DDBJ whole genome shotgun (WGS) entry which is preliminary data.</text>
</comment>
<dbReference type="Gene3D" id="2.60.40.2700">
    <property type="match status" value="2"/>
</dbReference>